<dbReference type="AlphaFoldDB" id="B3RW64"/>
<evidence type="ECO:0000259" key="2">
    <source>
        <dbReference type="Pfam" id="PF00646"/>
    </source>
</evidence>
<dbReference type="STRING" id="10228.B3RW64"/>
<evidence type="ECO:0000259" key="3">
    <source>
        <dbReference type="Pfam" id="PF25372"/>
    </source>
</evidence>
<feature type="domain" description="F-box/LRR-repeat protein 15-like leucin rich repeat" evidence="3">
    <location>
        <begin position="144"/>
        <end position="249"/>
    </location>
</feature>
<dbReference type="Pfam" id="PF25372">
    <property type="entry name" value="DUF7885"/>
    <property type="match status" value="1"/>
</dbReference>
<evidence type="ECO:0000256" key="1">
    <source>
        <dbReference type="ARBA" id="ARBA00022786"/>
    </source>
</evidence>
<dbReference type="InParanoid" id="B3RW64"/>
<dbReference type="GeneID" id="6753372"/>
<evidence type="ECO:0000313" key="4">
    <source>
        <dbReference type="EMBL" id="EDV25611.1"/>
    </source>
</evidence>
<dbReference type="KEGG" id="tad:TRIADDRAFT_24236"/>
<dbReference type="Proteomes" id="UP000009022">
    <property type="component" value="Unassembled WGS sequence"/>
</dbReference>
<name>B3RW64_TRIAD</name>
<keyword evidence="5" id="KW-1185">Reference proteome</keyword>
<dbReference type="PhylomeDB" id="B3RW64"/>
<dbReference type="HOGENOM" id="CLU_065717_0_1_1"/>
<dbReference type="SUPFAM" id="SSF52047">
    <property type="entry name" value="RNI-like"/>
    <property type="match status" value="1"/>
</dbReference>
<keyword evidence="1" id="KW-0833">Ubl conjugation pathway</keyword>
<evidence type="ECO:0000313" key="5">
    <source>
        <dbReference type="Proteomes" id="UP000009022"/>
    </source>
</evidence>
<dbReference type="InterPro" id="IPR036047">
    <property type="entry name" value="F-box-like_dom_sf"/>
</dbReference>
<gene>
    <name evidence="4" type="ORF">TRIADDRAFT_24236</name>
</gene>
<dbReference type="InterPro" id="IPR006553">
    <property type="entry name" value="Leu-rich_rpt_Cys-con_subtyp"/>
</dbReference>
<protein>
    <recommendedName>
        <fullName evidence="6">F-box domain-containing protein</fullName>
    </recommendedName>
</protein>
<feature type="domain" description="F-box" evidence="2">
    <location>
        <begin position="14"/>
        <end position="41"/>
    </location>
</feature>
<dbReference type="InterPro" id="IPR032675">
    <property type="entry name" value="LRR_dom_sf"/>
</dbReference>
<dbReference type="PANTHER" id="PTHR13318">
    <property type="entry name" value="PARTNER OF PAIRED, ISOFORM B-RELATED"/>
    <property type="match status" value="1"/>
</dbReference>
<dbReference type="Pfam" id="PF00646">
    <property type="entry name" value="F-box"/>
    <property type="match status" value="1"/>
</dbReference>
<dbReference type="InterPro" id="IPR057207">
    <property type="entry name" value="FBXL15_LRR"/>
</dbReference>
<dbReference type="SUPFAM" id="SSF81383">
    <property type="entry name" value="F-box domain"/>
    <property type="match status" value="1"/>
</dbReference>
<reference evidence="4 5" key="1">
    <citation type="journal article" date="2008" name="Nature">
        <title>The Trichoplax genome and the nature of placozoans.</title>
        <authorList>
            <person name="Srivastava M."/>
            <person name="Begovic E."/>
            <person name="Chapman J."/>
            <person name="Putnam N.H."/>
            <person name="Hellsten U."/>
            <person name="Kawashima T."/>
            <person name="Kuo A."/>
            <person name="Mitros T."/>
            <person name="Salamov A."/>
            <person name="Carpenter M.L."/>
            <person name="Signorovitch A.Y."/>
            <person name="Moreno M.A."/>
            <person name="Kamm K."/>
            <person name="Grimwood J."/>
            <person name="Schmutz J."/>
            <person name="Shapiro H."/>
            <person name="Grigoriev I.V."/>
            <person name="Buss L.W."/>
            <person name="Schierwater B."/>
            <person name="Dellaporta S.L."/>
            <person name="Rokhsar D.S."/>
        </authorList>
    </citation>
    <scope>NUCLEOTIDE SEQUENCE [LARGE SCALE GENOMIC DNA]</scope>
    <source>
        <strain evidence="4 5">Grell-BS-1999</strain>
    </source>
</reference>
<sequence>MTLTVFSLPWEDVIFTSILPFLTLMEVCNLRLVCKSFNQLCLEYFTCCTVYDLSPFAASLRHHHLQWLLGYNRFIQYLNVSNCKDLLNDDNFIPILRQNQHLRQLWLSGCSKLTNASIECIATNCPYLTELHLNECRWLSKEIILLLSAHCHQLEVFSCRGCWDIEDECIISLSINCPNLKEIDLACCYAITNKSIFNLAARCHLLRHVSLVSCWRVTDTAIKNLGENCPNLAVLHVADCRNIGEKSLVPLHERGVQLDVPATLRFYINDRSFNHGSALL</sequence>
<dbReference type="RefSeq" id="XP_002111644.1">
    <property type="nucleotide sequence ID" value="XM_002111608.1"/>
</dbReference>
<accession>B3RW64</accession>
<dbReference type="InterPro" id="IPR001810">
    <property type="entry name" value="F-box_dom"/>
</dbReference>
<dbReference type="EMBL" id="DS985244">
    <property type="protein sequence ID" value="EDV25611.1"/>
    <property type="molecule type" value="Genomic_DNA"/>
</dbReference>
<dbReference type="eggNOG" id="KOG1947">
    <property type="taxonomic scope" value="Eukaryota"/>
</dbReference>
<dbReference type="CTD" id="6753372"/>
<organism evidence="4 5">
    <name type="scientific">Trichoplax adhaerens</name>
    <name type="common">Trichoplax reptans</name>
    <dbReference type="NCBI Taxonomy" id="10228"/>
    <lineage>
        <taxon>Eukaryota</taxon>
        <taxon>Metazoa</taxon>
        <taxon>Placozoa</taxon>
        <taxon>Uniplacotomia</taxon>
        <taxon>Trichoplacea</taxon>
        <taxon>Trichoplacidae</taxon>
        <taxon>Trichoplax</taxon>
    </lineage>
</organism>
<dbReference type="GO" id="GO:0005737">
    <property type="term" value="C:cytoplasm"/>
    <property type="evidence" value="ECO:0000318"/>
    <property type="project" value="GO_Central"/>
</dbReference>
<dbReference type="FunFam" id="3.80.10.10:FF:002155">
    <property type="entry name" value="F-box/LRR-repeat protein 15"/>
    <property type="match status" value="1"/>
</dbReference>
<dbReference type="OrthoDB" id="10257471at2759"/>
<dbReference type="CDD" id="cd22126">
    <property type="entry name" value="F-box_FBXL15"/>
    <property type="match status" value="1"/>
</dbReference>
<evidence type="ECO:0008006" key="6">
    <source>
        <dbReference type="Google" id="ProtNLM"/>
    </source>
</evidence>
<dbReference type="Gene3D" id="3.80.10.10">
    <property type="entry name" value="Ribonuclease Inhibitor"/>
    <property type="match status" value="1"/>
</dbReference>
<dbReference type="PANTHER" id="PTHR13318:SF261">
    <property type="entry name" value="F-BOX DOMAIN-CONTAINING PROTEIN"/>
    <property type="match status" value="1"/>
</dbReference>
<dbReference type="SMART" id="SM00367">
    <property type="entry name" value="LRR_CC"/>
    <property type="match status" value="6"/>
</dbReference>
<proteinExistence type="predicted"/>
<dbReference type="OMA" id="CHRITER"/>